<accession>A0A1I7UTS2</accession>
<proteinExistence type="predicted"/>
<dbReference type="WBParaSite" id="Csp11.Scaffold630.g19271.t1">
    <property type="protein sequence ID" value="Csp11.Scaffold630.g19271.t1"/>
    <property type="gene ID" value="Csp11.Scaffold630.g19271"/>
</dbReference>
<organism evidence="2 3">
    <name type="scientific">Caenorhabditis tropicalis</name>
    <dbReference type="NCBI Taxonomy" id="1561998"/>
    <lineage>
        <taxon>Eukaryota</taxon>
        <taxon>Metazoa</taxon>
        <taxon>Ecdysozoa</taxon>
        <taxon>Nematoda</taxon>
        <taxon>Chromadorea</taxon>
        <taxon>Rhabditida</taxon>
        <taxon>Rhabditina</taxon>
        <taxon>Rhabditomorpha</taxon>
        <taxon>Rhabditoidea</taxon>
        <taxon>Rhabditidae</taxon>
        <taxon>Peloderinae</taxon>
        <taxon>Caenorhabditis</taxon>
    </lineage>
</organism>
<evidence type="ECO:0000313" key="3">
    <source>
        <dbReference type="WBParaSite" id="Csp11.Scaffold630.g19271.t1"/>
    </source>
</evidence>
<dbReference type="Proteomes" id="UP000095282">
    <property type="component" value="Unplaced"/>
</dbReference>
<dbReference type="InterPro" id="IPR001810">
    <property type="entry name" value="F-box_dom"/>
</dbReference>
<protein>
    <submittedName>
        <fullName evidence="3">F-box domain-containing protein</fullName>
    </submittedName>
</protein>
<name>A0A1I7UTS2_9PELO</name>
<keyword evidence="2" id="KW-1185">Reference proteome</keyword>
<evidence type="ECO:0000313" key="2">
    <source>
        <dbReference type="Proteomes" id="UP000095282"/>
    </source>
</evidence>
<sequence>MHLLRLPLLVLIDVFKKMTFDEKFLISLLSKRARNTLKLTSVPVEFSIITSEDLYVQSKNFIQSSREPEDTSDYLIGGEMINQKKLTIGKLNYHITGDSSEFIPRVLDECTEVTDMIWIDAKFPDDFEYTSPRPFKSEEFRVDKTVNWFNLAEFMSCRHITVQLLHMRPRTEQYWSSFFTKWMDSDARLQKLTFYFIEEPEFRKIMNVLGNQGTKRTIDEKWFEIKRRDGSEYFIEAFTTSIDIYTKHAYLEKLKRKEAFDELARKIGINLRI</sequence>
<feature type="domain" description="F-box" evidence="1">
    <location>
        <begin position="3"/>
        <end position="38"/>
    </location>
</feature>
<dbReference type="Pfam" id="PF00646">
    <property type="entry name" value="F-box"/>
    <property type="match status" value="1"/>
</dbReference>
<dbReference type="eggNOG" id="ENOG502TKI0">
    <property type="taxonomic scope" value="Eukaryota"/>
</dbReference>
<evidence type="ECO:0000259" key="1">
    <source>
        <dbReference type="Pfam" id="PF00646"/>
    </source>
</evidence>
<reference evidence="3" key="1">
    <citation type="submission" date="2016-11" db="UniProtKB">
        <authorList>
            <consortium name="WormBaseParasite"/>
        </authorList>
    </citation>
    <scope>IDENTIFICATION</scope>
</reference>
<dbReference type="AlphaFoldDB" id="A0A1I7UTS2"/>